<organism evidence="2 3">
    <name type="scientific">Helicobacter pylori NY40</name>
    <dbReference type="NCBI Taxonomy" id="1426844"/>
    <lineage>
        <taxon>Bacteria</taxon>
        <taxon>Pseudomonadati</taxon>
        <taxon>Campylobacterota</taxon>
        <taxon>Epsilonproteobacteria</taxon>
        <taxon>Campylobacterales</taxon>
        <taxon>Helicobacteraceae</taxon>
        <taxon>Helicobacter</taxon>
    </lineage>
</organism>
<protein>
    <submittedName>
        <fullName evidence="2">Flagellar biosynthesis protein G</fullName>
    </submittedName>
</protein>
<evidence type="ECO:0000313" key="2">
    <source>
        <dbReference type="EMBL" id="BAO97969.1"/>
    </source>
</evidence>
<dbReference type="EMBL" id="AP014523">
    <property type="protein sequence ID" value="BAO97969.1"/>
    <property type="molecule type" value="Genomic_DNA"/>
</dbReference>
<dbReference type="Gene3D" id="3.40.630.30">
    <property type="match status" value="1"/>
</dbReference>
<gene>
    <name evidence="2" type="ORF">NY40_0959</name>
</gene>
<sequence length="180" mass="21462">MKKNYSYKNIQAIDFTNLNDGEKLLVLEFRNHPNTALWMYSANISLKTHLQFIEDLKNSPNHRYFLFKEEGVYLGVGSITKINFFHKHGYLGIYKNPFLKNKGETILKALECIAFEEFQLHSLHLEVMENNFKAIAFYEKNHYELEGRLKGFIFKEKEFIDVLLYYKDKKKYNDQSLLKL</sequence>
<dbReference type="InterPro" id="IPR016181">
    <property type="entry name" value="Acyl_CoA_acyltransferase"/>
</dbReference>
<reference evidence="2 3" key="1">
    <citation type="submission" date="2013-11" db="EMBL/GenBank/DDBJ databases">
        <title>Estimation of Helicobacter pylori bacteriophage ecology using H. pylori isolates.</title>
        <authorList>
            <person name="Uchiyama J."/>
            <person name="Takemura-Uchiyama I."/>
            <person name="Ujihara T."/>
            <person name="Matsuzaki S."/>
        </authorList>
    </citation>
    <scope>NUCLEOTIDE SEQUENCE [LARGE SCALE GENOMIC DNA]</scope>
    <source>
        <strain evidence="2 3">NY40</strain>
    </source>
</reference>
<dbReference type="PANTHER" id="PTHR43415:SF3">
    <property type="entry name" value="GNAT-FAMILY ACETYLTRANSFERASE"/>
    <property type="match status" value="1"/>
</dbReference>
<dbReference type="Pfam" id="PF00583">
    <property type="entry name" value="Acetyltransf_1"/>
    <property type="match status" value="1"/>
</dbReference>
<feature type="domain" description="N-acetyltransferase" evidence="1">
    <location>
        <begin position="54"/>
        <end position="142"/>
    </location>
</feature>
<dbReference type="InterPro" id="IPR000182">
    <property type="entry name" value="GNAT_dom"/>
</dbReference>
<evidence type="ECO:0000313" key="3">
    <source>
        <dbReference type="Proteomes" id="UP000031662"/>
    </source>
</evidence>
<keyword evidence="2" id="KW-0282">Flagellum</keyword>
<proteinExistence type="predicted"/>
<evidence type="ECO:0000259" key="1">
    <source>
        <dbReference type="Pfam" id="PF00583"/>
    </source>
</evidence>
<dbReference type="RefSeq" id="WP_041050835.1">
    <property type="nucleotide sequence ID" value="NZ_AP014523.1"/>
</dbReference>
<keyword evidence="2" id="KW-0966">Cell projection</keyword>
<dbReference type="GO" id="GO:0016747">
    <property type="term" value="F:acyltransferase activity, transferring groups other than amino-acyl groups"/>
    <property type="evidence" value="ECO:0007669"/>
    <property type="project" value="InterPro"/>
</dbReference>
<dbReference type="NCBIfam" id="TIGR03585">
    <property type="entry name" value="PseH"/>
    <property type="match status" value="1"/>
</dbReference>
<name>A0A060PQZ5_HELPX</name>
<dbReference type="AlphaFoldDB" id="A0A060PQZ5"/>
<dbReference type="InterPro" id="IPR020036">
    <property type="entry name" value="PseH"/>
</dbReference>
<dbReference type="Proteomes" id="UP000031662">
    <property type="component" value="Chromosome"/>
</dbReference>
<dbReference type="HOGENOM" id="CLU_013985_20_0_7"/>
<keyword evidence="2" id="KW-0969">Cilium</keyword>
<dbReference type="PANTHER" id="PTHR43415">
    <property type="entry name" value="SPERMIDINE N(1)-ACETYLTRANSFERASE"/>
    <property type="match status" value="1"/>
</dbReference>
<accession>A0A060PQZ5</accession>
<dbReference type="SUPFAM" id="SSF55729">
    <property type="entry name" value="Acyl-CoA N-acyltransferases (Nat)"/>
    <property type="match status" value="1"/>
</dbReference>